<reference evidence="2" key="1">
    <citation type="submission" date="2020-02" db="EMBL/GenBank/DDBJ databases">
        <authorList>
            <person name="Meier V. D."/>
        </authorList>
    </citation>
    <scope>NUCLEOTIDE SEQUENCE</scope>
    <source>
        <strain evidence="2">AVDCRST_MAG55</strain>
    </source>
</reference>
<dbReference type="AlphaFoldDB" id="A0A6J4Q6G0"/>
<evidence type="ECO:0000256" key="1">
    <source>
        <dbReference type="SAM" id="MobiDB-lite"/>
    </source>
</evidence>
<feature type="non-terminal residue" evidence="2">
    <location>
        <position position="42"/>
    </location>
</feature>
<dbReference type="EMBL" id="CADCUZ010000134">
    <property type="protein sequence ID" value="CAA9431949.1"/>
    <property type="molecule type" value="Genomic_DNA"/>
</dbReference>
<feature type="compositionally biased region" description="Basic and acidic residues" evidence="1">
    <location>
        <begin position="12"/>
        <end position="27"/>
    </location>
</feature>
<gene>
    <name evidence="2" type="ORF">AVDCRST_MAG55-2725</name>
</gene>
<sequence>VCELRAGPTRRVLGDRGDGRAPADRARLHAWRPQGRYQQAGL</sequence>
<accession>A0A6J4Q6G0</accession>
<feature type="region of interest" description="Disordered" evidence="1">
    <location>
        <begin position="1"/>
        <end position="42"/>
    </location>
</feature>
<proteinExistence type="predicted"/>
<feature type="non-terminal residue" evidence="2">
    <location>
        <position position="1"/>
    </location>
</feature>
<organism evidence="2">
    <name type="scientific">uncultured Rubrobacteraceae bacterium</name>
    <dbReference type="NCBI Taxonomy" id="349277"/>
    <lineage>
        <taxon>Bacteria</taxon>
        <taxon>Bacillati</taxon>
        <taxon>Actinomycetota</taxon>
        <taxon>Rubrobacteria</taxon>
        <taxon>Rubrobacterales</taxon>
        <taxon>Rubrobacteraceae</taxon>
        <taxon>environmental samples</taxon>
    </lineage>
</organism>
<protein>
    <submittedName>
        <fullName evidence="2">Uncharacterized protein</fullName>
    </submittedName>
</protein>
<name>A0A6J4Q6G0_9ACTN</name>
<evidence type="ECO:0000313" key="2">
    <source>
        <dbReference type="EMBL" id="CAA9431949.1"/>
    </source>
</evidence>